<organism evidence="4 5">
    <name type="scientific">Tetrahymena thermophila (strain SB210)</name>
    <dbReference type="NCBI Taxonomy" id="312017"/>
    <lineage>
        <taxon>Eukaryota</taxon>
        <taxon>Sar</taxon>
        <taxon>Alveolata</taxon>
        <taxon>Ciliophora</taxon>
        <taxon>Intramacronucleata</taxon>
        <taxon>Oligohymenophorea</taxon>
        <taxon>Hymenostomatida</taxon>
        <taxon>Tetrahymenina</taxon>
        <taxon>Tetrahymenidae</taxon>
        <taxon>Tetrahymena</taxon>
    </lineage>
</organism>
<dbReference type="RefSeq" id="XP_001020093.2">
    <property type="nucleotide sequence ID" value="XM_001020093.2"/>
</dbReference>
<protein>
    <submittedName>
        <fullName evidence="4">Endonuclease/exonuclease/phosphatase family protein</fullName>
    </submittedName>
</protein>
<keyword evidence="4" id="KW-0255">Endonuclease</keyword>
<sequence length="280" mass="32550">MNSYFQQINMPGVFTISQWNTLADSLSDSFPKCDLQYLKWDYRSQNIKNHLLNEANADIICLEEVDHPVFFSSFLDQTHEIVFHKKPEGEDGQLVAISKQKFQILKHQAIQYKSGDGKKDMNQSYWSLIILDKQIDKQFLLLVTHLKAKKQFEDIRLLQVEQILEHIQKIQQDYSKDIPILIAGDFNAEPTYSCIQKIKQQGFLKSAYEDKGLTFTTYKVREPNDVQIRMIDYIFYTQNSIELLSIKNLPTQDQIGPNGLPNQTFSGDHLSLTATFKFIK</sequence>
<dbReference type="Gene3D" id="3.60.10.10">
    <property type="entry name" value="Endonuclease/exonuclease/phosphatase"/>
    <property type="match status" value="1"/>
</dbReference>
<evidence type="ECO:0000313" key="4">
    <source>
        <dbReference type="EMBL" id="EAR99848.2"/>
    </source>
</evidence>
<dbReference type="GO" id="GO:0000175">
    <property type="term" value="F:3'-5'-RNA exonuclease activity"/>
    <property type="evidence" value="ECO:0007669"/>
    <property type="project" value="TreeGrafter"/>
</dbReference>
<accession>I7MKQ8</accession>
<name>I7MKQ8_TETTS</name>
<dbReference type="InParanoid" id="I7MKQ8"/>
<dbReference type="GeneID" id="7841615"/>
<gene>
    <name evidence="4" type="ORF">TTHERM_00660300</name>
</gene>
<dbReference type="EMBL" id="GG662634">
    <property type="protein sequence ID" value="EAR99848.2"/>
    <property type="molecule type" value="Genomic_DNA"/>
</dbReference>
<dbReference type="STRING" id="312017.I7MKQ8"/>
<evidence type="ECO:0000313" key="5">
    <source>
        <dbReference type="Proteomes" id="UP000009168"/>
    </source>
</evidence>
<keyword evidence="2" id="KW-0378">Hydrolase</keyword>
<dbReference type="InterPro" id="IPR050410">
    <property type="entry name" value="CCR4/nocturin_mRNA_transcr"/>
</dbReference>
<dbReference type="GO" id="GO:0006139">
    <property type="term" value="P:nucleobase-containing compound metabolic process"/>
    <property type="evidence" value="ECO:0007669"/>
    <property type="project" value="UniProtKB-ARBA"/>
</dbReference>
<dbReference type="Pfam" id="PF03372">
    <property type="entry name" value="Exo_endo_phos"/>
    <property type="match status" value="1"/>
</dbReference>
<dbReference type="PANTHER" id="PTHR12121">
    <property type="entry name" value="CARBON CATABOLITE REPRESSOR PROTEIN 4"/>
    <property type="match status" value="1"/>
</dbReference>
<keyword evidence="4" id="KW-0540">Nuclease</keyword>
<feature type="domain" description="Endonuclease/exonuclease/phosphatase" evidence="3">
    <location>
        <begin position="18"/>
        <end position="255"/>
    </location>
</feature>
<dbReference type="OrthoDB" id="311669at2759"/>
<comment type="similarity">
    <text evidence="1">Belongs to the CCR4/nocturin family.</text>
</comment>
<dbReference type="PANTHER" id="PTHR12121:SF45">
    <property type="entry name" value="NOCTURNIN"/>
    <property type="match status" value="1"/>
</dbReference>
<dbReference type="GO" id="GO:0004519">
    <property type="term" value="F:endonuclease activity"/>
    <property type="evidence" value="ECO:0007669"/>
    <property type="project" value="UniProtKB-KW"/>
</dbReference>
<evidence type="ECO:0000256" key="2">
    <source>
        <dbReference type="ARBA" id="ARBA00022801"/>
    </source>
</evidence>
<dbReference type="SUPFAM" id="SSF56219">
    <property type="entry name" value="DNase I-like"/>
    <property type="match status" value="1"/>
</dbReference>
<dbReference type="KEGG" id="tet:TTHERM_00660300"/>
<evidence type="ECO:0000256" key="1">
    <source>
        <dbReference type="ARBA" id="ARBA00010774"/>
    </source>
</evidence>
<dbReference type="AlphaFoldDB" id="I7MKQ8"/>
<keyword evidence="5" id="KW-1185">Reference proteome</keyword>
<dbReference type="Proteomes" id="UP000009168">
    <property type="component" value="Unassembled WGS sequence"/>
</dbReference>
<proteinExistence type="inferred from homology"/>
<dbReference type="InterPro" id="IPR005135">
    <property type="entry name" value="Endo/exonuclease/phosphatase"/>
</dbReference>
<evidence type="ECO:0000259" key="3">
    <source>
        <dbReference type="Pfam" id="PF03372"/>
    </source>
</evidence>
<dbReference type="InterPro" id="IPR036691">
    <property type="entry name" value="Endo/exonu/phosph_ase_sf"/>
</dbReference>
<dbReference type="eggNOG" id="KOG0620">
    <property type="taxonomic scope" value="Eukaryota"/>
</dbReference>
<reference evidence="5" key="1">
    <citation type="journal article" date="2006" name="PLoS Biol.">
        <title>Macronuclear genome sequence of the ciliate Tetrahymena thermophila, a model eukaryote.</title>
        <authorList>
            <person name="Eisen J.A."/>
            <person name="Coyne R.S."/>
            <person name="Wu M."/>
            <person name="Wu D."/>
            <person name="Thiagarajan M."/>
            <person name="Wortman J.R."/>
            <person name="Badger J.H."/>
            <person name="Ren Q."/>
            <person name="Amedeo P."/>
            <person name="Jones K.M."/>
            <person name="Tallon L.J."/>
            <person name="Delcher A.L."/>
            <person name="Salzberg S.L."/>
            <person name="Silva J.C."/>
            <person name="Haas B.J."/>
            <person name="Majoros W.H."/>
            <person name="Farzad M."/>
            <person name="Carlton J.M."/>
            <person name="Smith R.K. Jr."/>
            <person name="Garg J."/>
            <person name="Pearlman R.E."/>
            <person name="Karrer K.M."/>
            <person name="Sun L."/>
            <person name="Manning G."/>
            <person name="Elde N.C."/>
            <person name="Turkewitz A.P."/>
            <person name="Asai D.J."/>
            <person name="Wilkes D.E."/>
            <person name="Wang Y."/>
            <person name="Cai H."/>
            <person name="Collins K."/>
            <person name="Stewart B.A."/>
            <person name="Lee S.R."/>
            <person name="Wilamowska K."/>
            <person name="Weinberg Z."/>
            <person name="Ruzzo W.L."/>
            <person name="Wloga D."/>
            <person name="Gaertig J."/>
            <person name="Frankel J."/>
            <person name="Tsao C.-C."/>
            <person name="Gorovsky M.A."/>
            <person name="Keeling P.J."/>
            <person name="Waller R.F."/>
            <person name="Patron N.J."/>
            <person name="Cherry J.M."/>
            <person name="Stover N.A."/>
            <person name="Krieger C.J."/>
            <person name="del Toro C."/>
            <person name="Ryder H.F."/>
            <person name="Williamson S.C."/>
            <person name="Barbeau R.A."/>
            <person name="Hamilton E.P."/>
            <person name="Orias E."/>
        </authorList>
    </citation>
    <scope>NUCLEOTIDE SEQUENCE [LARGE SCALE GENOMIC DNA]</scope>
    <source>
        <strain evidence="5">SB210</strain>
    </source>
</reference>